<dbReference type="InterPro" id="IPR011051">
    <property type="entry name" value="RmlC_Cupin_sf"/>
</dbReference>
<dbReference type="EMBL" id="VYKJ01000001">
    <property type="protein sequence ID" value="KAA9002647.1"/>
    <property type="molecule type" value="Genomic_DNA"/>
</dbReference>
<dbReference type="Proteomes" id="UP000335415">
    <property type="component" value="Unassembled WGS sequence"/>
</dbReference>
<dbReference type="Pfam" id="PF07883">
    <property type="entry name" value="Cupin_2"/>
    <property type="match status" value="1"/>
</dbReference>
<keyword evidence="4" id="KW-1185">Reference proteome</keyword>
<dbReference type="CDD" id="cd02226">
    <property type="entry name" value="cupin_YdbB-like"/>
    <property type="match status" value="1"/>
</dbReference>
<evidence type="ECO:0000259" key="1">
    <source>
        <dbReference type="Pfam" id="PF07883"/>
    </source>
</evidence>
<comment type="caution">
    <text evidence="2">The sequence shown here is derived from an EMBL/GenBank/DDBJ whole genome shotgun (WGS) entry which is preliminary data.</text>
</comment>
<evidence type="ECO:0000313" key="2">
    <source>
        <dbReference type="EMBL" id="KAA9002647.1"/>
    </source>
</evidence>
<organism evidence="2 4">
    <name type="scientific">Affinibrenneria salicis</name>
    <dbReference type="NCBI Taxonomy" id="2590031"/>
    <lineage>
        <taxon>Bacteria</taxon>
        <taxon>Pseudomonadati</taxon>
        <taxon>Pseudomonadota</taxon>
        <taxon>Gammaproteobacteria</taxon>
        <taxon>Enterobacterales</taxon>
        <taxon>Pectobacteriaceae</taxon>
        <taxon>Affinibrenneria</taxon>
    </lineage>
</organism>
<protein>
    <submittedName>
        <fullName evidence="2">Cupin domain-containing protein</fullName>
    </submittedName>
</protein>
<dbReference type="PANTHER" id="PTHR36114:SF1">
    <property type="entry name" value="16.7 KDA PROTEIN IN WHIE LOCUS"/>
    <property type="match status" value="1"/>
</dbReference>
<sequence length="128" mass="14467">MVKKNIQSAVPAINLANKFSLIDEHWSPRVIAEMNDNQFKLVRIEGEFIWHAHPETDEVFMVIEGELRIDFADSHVLVNAGELFVVPKGVSHKPRADKEVKLLIIEPRGVMNTGDQGGERTAPADRWI</sequence>
<dbReference type="AlphaFoldDB" id="A0A5J5G627"/>
<evidence type="ECO:0000313" key="3">
    <source>
        <dbReference type="EMBL" id="KAA9003065.1"/>
    </source>
</evidence>
<dbReference type="InterPro" id="IPR014710">
    <property type="entry name" value="RmlC-like_jellyroll"/>
</dbReference>
<evidence type="ECO:0000313" key="4">
    <source>
        <dbReference type="Proteomes" id="UP000335415"/>
    </source>
</evidence>
<dbReference type="SUPFAM" id="SSF51182">
    <property type="entry name" value="RmlC-like cupins"/>
    <property type="match status" value="1"/>
</dbReference>
<name>A0A5J5G627_9GAMM</name>
<gene>
    <name evidence="2" type="ORF">FJU30_01235</name>
    <name evidence="3" type="ORF">FJU30_03530</name>
</gene>
<dbReference type="EMBL" id="VYKJ01000001">
    <property type="protein sequence ID" value="KAA9003065.1"/>
    <property type="molecule type" value="Genomic_DNA"/>
</dbReference>
<dbReference type="OrthoDB" id="9794183at2"/>
<dbReference type="Gene3D" id="2.60.120.10">
    <property type="entry name" value="Jelly Rolls"/>
    <property type="match status" value="1"/>
</dbReference>
<reference evidence="2 4" key="1">
    <citation type="submission" date="2019-09" db="EMBL/GenBank/DDBJ databases">
        <authorList>
            <person name="Li Y."/>
        </authorList>
    </citation>
    <scope>NUCLEOTIDE SEQUENCE [LARGE SCALE GENOMIC DNA]</scope>
    <source>
        <strain evidence="2 4">L3-3HA</strain>
    </source>
</reference>
<accession>A0A5J5G627</accession>
<dbReference type="InterPro" id="IPR052044">
    <property type="entry name" value="PKS_Associated_Protein"/>
</dbReference>
<feature type="domain" description="Cupin type-2" evidence="1">
    <location>
        <begin position="47"/>
        <end position="105"/>
    </location>
</feature>
<proteinExistence type="predicted"/>
<dbReference type="PANTHER" id="PTHR36114">
    <property type="entry name" value="16.7 KDA PROTEIN IN WHIE LOCUS"/>
    <property type="match status" value="1"/>
</dbReference>
<dbReference type="InterPro" id="IPR013096">
    <property type="entry name" value="Cupin_2"/>
</dbReference>
<dbReference type="RefSeq" id="WP_150433618.1">
    <property type="nucleotide sequence ID" value="NZ_VYKJ01000001.1"/>
</dbReference>